<evidence type="ECO:0000256" key="1">
    <source>
        <dbReference type="SAM" id="MobiDB-lite"/>
    </source>
</evidence>
<feature type="compositionally biased region" description="Low complexity" evidence="1">
    <location>
        <begin position="1"/>
        <end position="13"/>
    </location>
</feature>
<gene>
    <name evidence="2" type="ORF">B9Z19DRAFT_1087005</name>
</gene>
<comment type="caution">
    <text evidence="2">The sequence shown here is derived from an EMBL/GenBank/DDBJ whole genome shotgun (WGS) entry which is preliminary data.</text>
</comment>
<dbReference type="Proteomes" id="UP000244722">
    <property type="component" value="Unassembled WGS sequence"/>
</dbReference>
<evidence type="ECO:0000313" key="3">
    <source>
        <dbReference type="Proteomes" id="UP000244722"/>
    </source>
</evidence>
<organism evidence="2 3">
    <name type="scientific">Tuber borchii</name>
    <name type="common">White truffle</name>
    <dbReference type="NCBI Taxonomy" id="42251"/>
    <lineage>
        <taxon>Eukaryota</taxon>
        <taxon>Fungi</taxon>
        <taxon>Dikarya</taxon>
        <taxon>Ascomycota</taxon>
        <taxon>Pezizomycotina</taxon>
        <taxon>Pezizomycetes</taxon>
        <taxon>Pezizales</taxon>
        <taxon>Tuberaceae</taxon>
        <taxon>Tuber</taxon>
    </lineage>
</organism>
<proteinExistence type="predicted"/>
<reference evidence="2 3" key="1">
    <citation type="submission" date="2017-04" db="EMBL/GenBank/DDBJ databases">
        <title>Draft genome sequence of Tuber borchii Vittad., a whitish edible truffle.</title>
        <authorList>
            <consortium name="DOE Joint Genome Institute"/>
            <person name="Murat C."/>
            <person name="Kuo A."/>
            <person name="Barry K.W."/>
            <person name="Clum A."/>
            <person name="Dockter R.B."/>
            <person name="Fauchery L."/>
            <person name="Iotti M."/>
            <person name="Kohler A."/>
            <person name="Labutti K."/>
            <person name="Lindquist E.A."/>
            <person name="Lipzen A."/>
            <person name="Ohm R.A."/>
            <person name="Wang M."/>
            <person name="Grigoriev I.V."/>
            <person name="Zambonelli A."/>
            <person name="Martin F.M."/>
        </authorList>
    </citation>
    <scope>NUCLEOTIDE SEQUENCE [LARGE SCALE GENOMIC DNA]</scope>
    <source>
        <strain evidence="2 3">Tbo3840</strain>
    </source>
</reference>
<dbReference type="EMBL" id="NESQ01000165">
    <property type="protein sequence ID" value="PUU77035.1"/>
    <property type="molecule type" value="Genomic_DNA"/>
</dbReference>
<evidence type="ECO:0000313" key="2">
    <source>
        <dbReference type="EMBL" id="PUU77035.1"/>
    </source>
</evidence>
<dbReference type="OrthoDB" id="5337062at2759"/>
<name>A0A2T6ZNH9_TUBBO</name>
<accession>A0A2T6ZNH9</accession>
<protein>
    <submittedName>
        <fullName evidence="2">Uncharacterized protein</fullName>
    </submittedName>
</protein>
<feature type="region of interest" description="Disordered" evidence="1">
    <location>
        <begin position="1"/>
        <end position="29"/>
    </location>
</feature>
<sequence>MSTTTPMTSPPTSQKDQQPPKDTKEVHQKALADIEEEQSTLREEIARKLAEKATLQAVHDSLRKRGEDGKV</sequence>
<keyword evidence="3" id="KW-1185">Reference proteome</keyword>
<feature type="compositionally biased region" description="Basic and acidic residues" evidence="1">
    <location>
        <begin position="18"/>
        <end position="29"/>
    </location>
</feature>
<dbReference type="AlphaFoldDB" id="A0A2T6ZNH9"/>